<evidence type="ECO:0000313" key="1">
    <source>
        <dbReference type="EMBL" id="VGO18789.1"/>
    </source>
</evidence>
<dbReference type="EMBL" id="CAAHFH010000001">
    <property type="protein sequence ID" value="VGO18789.1"/>
    <property type="molecule type" value="Genomic_DNA"/>
</dbReference>
<dbReference type="RefSeq" id="WP_136060245.1">
    <property type="nucleotide sequence ID" value="NZ_CAAHFH010000001.1"/>
</dbReference>
<dbReference type="Proteomes" id="UP000346198">
    <property type="component" value="Unassembled WGS sequence"/>
</dbReference>
<organism evidence="1 2">
    <name type="scientific">Pontiella sulfatireligans</name>
    <dbReference type="NCBI Taxonomy" id="2750658"/>
    <lineage>
        <taxon>Bacteria</taxon>
        <taxon>Pseudomonadati</taxon>
        <taxon>Kiritimatiellota</taxon>
        <taxon>Kiritimatiellia</taxon>
        <taxon>Kiritimatiellales</taxon>
        <taxon>Pontiellaceae</taxon>
        <taxon>Pontiella</taxon>
    </lineage>
</organism>
<keyword evidence="2" id="KW-1185">Reference proteome</keyword>
<gene>
    <name evidence="1" type="ORF">SCARR_00842</name>
</gene>
<dbReference type="AlphaFoldDB" id="A0A6C2UFU6"/>
<evidence type="ECO:0000313" key="2">
    <source>
        <dbReference type="Proteomes" id="UP000346198"/>
    </source>
</evidence>
<protein>
    <submittedName>
        <fullName evidence="1">Uncharacterized protein</fullName>
    </submittedName>
</protein>
<accession>A0A6C2UFU6</accession>
<sequence length="249" mass="28356">MTNIDPKEIYVYAATSDKFAETAKAYMGPWYECLALKAPDYDLAQIVLYKKEFWLGAFLWRRAQCQSYPRDRFLGWHACQQAERLPLVIECLGFQPMHHSPDQPNYGCIALNAALLSLQPDWVDYFGYVPLLVDTHLKASSGFASYFKEAGWTRTTDKNPRAAASHWAKELVPDARAIITAKHLDKAYTGVASPYVDGLLPIQDELLSSFQAAFKEVHDPRENNSHYPLHTLWSCASGRMFRPPRSISY</sequence>
<reference evidence="1 2" key="1">
    <citation type="submission" date="2019-04" db="EMBL/GenBank/DDBJ databases">
        <authorList>
            <person name="Van Vliet M D."/>
        </authorList>
    </citation>
    <scope>NUCLEOTIDE SEQUENCE [LARGE SCALE GENOMIC DNA]</scope>
    <source>
        <strain evidence="1 2">F21</strain>
    </source>
</reference>
<proteinExistence type="predicted"/>
<name>A0A6C2UFU6_9BACT</name>